<reference evidence="4 5" key="1">
    <citation type="submission" date="2016-07" db="EMBL/GenBank/DDBJ databases">
        <title>Pervasive Adenine N6-methylation of Active Genes in Fungi.</title>
        <authorList>
            <consortium name="DOE Joint Genome Institute"/>
            <person name="Mondo S.J."/>
            <person name="Dannebaum R.O."/>
            <person name="Kuo R.C."/>
            <person name="Labutti K."/>
            <person name="Haridas S."/>
            <person name="Kuo A."/>
            <person name="Salamov A."/>
            <person name="Ahrendt S.R."/>
            <person name="Lipzen A."/>
            <person name="Sullivan W."/>
            <person name="Andreopoulos W.B."/>
            <person name="Clum A."/>
            <person name="Lindquist E."/>
            <person name="Daum C."/>
            <person name="Ramamoorthy G.K."/>
            <person name="Gryganskyi A."/>
            <person name="Culley D."/>
            <person name="Magnuson J.K."/>
            <person name="James T.Y."/>
            <person name="O'Malley M.A."/>
            <person name="Stajich J.E."/>
            <person name="Spatafora J.W."/>
            <person name="Visel A."/>
            <person name="Grigoriev I.V."/>
        </authorList>
    </citation>
    <scope>NUCLEOTIDE SEQUENCE [LARGE SCALE GENOMIC DNA]</scope>
    <source>
        <strain evidence="4 5">CBS 115471</strain>
    </source>
</reference>
<feature type="chain" id="PRO_5011965672" evidence="3">
    <location>
        <begin position="21"/>
        <end position="375"/>
    </location>
</feature>
<feature type="non-terminal residue" evidence="4">
    <location>
        <position position="375"/>
    </location>
</feature>
<keyword evidence="2" id="KW-0812">Transmembrane</keyword>
<feature type="region of interest" description="Disordered" evidence="1">
    <location>
        <begin position="181"/>
        <end position="236"/>
    </location>
</feature>
<name>A0A1Y1YXV8_9PLEO</name>
<feature type="transmembrane region" description="Helical" evidence="2">
    <location>
        <begin position="298"/>
        <end position="319"/>
    </location>
</feature>
<evidence type="ECO:0000256" key="2">
    <source>
        <dbReference type="SAM" id="Phobius"/>
    </source>
</evidence>
<dbReference type="STRING" id="1231657.A0A1Y1YXV8"/>
<dbReference type="AlphaFoldDB" id="A0A1Y1YXV8"/>
<keyword evidence="2" id="KW-1133">Transmembrane helix</keyword>
<organism evidence="4 5">
    <name type="scientific">Clohesyomyces aquaticus</name>
    <dbReference type="NCBI Taxonomy" id="1231657"/>
    <lineage>
        <taxon>Eukaryota</taxon>
        <taxon>Fungi</taxon>
        <taxon>Dikarya</taxon>
        <taxon>Ascomycota</taxon>
        <taxon>Pezizomycotina</taxon>
        <taxon>Dothideomycetes</taxon>
        <taxon>Pleosporomycetidae</taxon>
        <taxon>Pleosporales</taxon>
        <taxon>Lindgomycetaceae</taxon>
        <taxon>Clohesyomyces</taxon>
    </lineage>
</organism>
<feature type="transmembrane region" description="Helical" evidence="2">
    <location>
        <begin position="62"/>
        <end position="83"/>
    </location>
</feature>
<gene>
    <name evidence="4" type="ORF">BCR34DRAFT_493062</name>
</gene>
<keyword evidence="5" id="KW-1185">Reference proteome</keyword>
<evidence type="ECO:0000256" key="3">
    <source>
        <dbReference type="SAM" id="SignalP"/>
    </source>
</evidence>
<comment type="caution">
    <text evidence="4">The sequence shown here is derived from an EMBL/GenBank/DDBJ whole genome shotgun (WGS) entry which is preliminary data.</text>
</comment>
<evidence type="ECO:0000313" key="5">
    <source>
        <dbReference type="Proteomes" id="UP000193144"/>
    </source>
</evidence>
<protein>
    <submittedName>
        <fullName evidence="4">Uncharacterized protein</fullName>
    </submittedName>
</protein>
<evidence type="ECO:0000256" key="1">
    <source>
        <dbReference type="SAM" id="MobiDB-lite"/>
    </source>
</evidence>
<keyword evidence="3" id="KW-0732">Signal</keyword>
<evidence type="ECO:0000313" key="4">
    <source>
        <dbReference type="EMBL" id="ORY02547.1"/>
    </source>
</evidence>
<sequence length="375" mass="41134">MIEPRCVVLLLVLFSAHANAATDDVDQLGLNLFTDLAPLLALFGEQFAQQFMSESLLWLDHVIFGMVPLGILTAVVGAIRVSGPSWARAFIGRARESRAAAEIELMSSTSDEVCEVYNGLAIVRCTGKPKITELLLFPVADPADDETCGLHTLETAYVESKPSLLEMGHFGITSRWDSQGCAESKDTRTHNVADISSKRSGSGSGHSDEESMIGVTPSTKAPGPKPPKFPSRLHDSAPNLQLNLPHSVADYSKTIKELWYAAIAAVVIQSGIIIVGAITSYMRRVQHTITGDIRTYGFPLFLSGTICLNIGMIICSWVIERSTNEHVWRRVSDSKKRNSDPEFQLFWLQQKHTVSDQAFDSFLILGGQKREVLTS</sequence>
<accession>A0A1Y1YXV8</accession>
<feature type="signal peptide" evidence="3">
    <location>
        <begin position="1"/>
        <end position="20"/>
    </location>
</feature>
<keyword evidence="2" id="KW-0472">Membrane</keyword>
<dbReference type="EMBL" id="MCFA01000156">
    <property type="protein sequence ID" value="ORY02547.1"/>
    <property type="molecule type" value="Genomic_DNA"/>
</dbReference>
<proteinExistence type="predicted"/>
<dbReference type="Proteomes" id="UP000193144">
    <property type="component" value="Unassembled WGS sequence"/>
</dbReference>
<dbReference type="OrthoDB" id="3796673at2759"/>
<feature type="transmembrane region" description="Helical" evidence="2">
    <location>
        <begin position="258"/>
        <end position="278"/>
    </location>
</feature>